<dbReference type="PROSITE" id="PS50853">
    <property type="entry name" value="FN3"/>
    <property type="match status" value="2"/>
</dbReference>
<dbReference type="SMART" id="SM00060">
    <property type="entry name" value="FN3"/>
    <property type="match status" value="3"/>
</dbReference>
<keyword evidence="3" id="KW-1133">Transmembrane helix</keyword>
<dbReference type="CDD" id="cd00063">
    <property type="entry name" value="FN3"/>
    <property type="match status" value="2"/>
</dbReference>
<reference evidence="7" key="1">
    <citation type="submission" date="2025-08" db="UniProtKB">
        <authorList>
            <consortium name="RefSeq"/>
        </authorList>
    </citation>
    <scope>IDENTIFICATION</scope>
    <source>
        <tissue evidence="7">Whole Larva</tissue>
    </source>
</reference>
<feature type="region of interest" description="Disordered" evidence="2">
    <location>
        <begin position="810"/>
        <end position="834"/>
    </location>
</feature>
<evidence type="ECO:0000256" key="3">
    <source>
        <dbReference type="SAM" id="Phobius"/>
    </source>
</evidence>
<evidence type="ECO:0000259" key="5">
    <source>
        <dbReference type="PROSITE" id="PS50853"/>
    </source>
</evidence>
<dbReference type="SUPFAM" id="SSF49265">
    <property type="entry name" value="Fibronectin type III"/>
    <property type="match status" value="2"/>
</dbReference>
<dbReference type="InterPro" id="IPR013783">
    <property type="entry name" value="Ig-like_fold"/>
</dbReference>
<evidence type="ECO:0000313" key="7">
    <source>
        <dbReference type="RefSeq" id="XP_017776487.1"/>
    </source>
</evidence>
<keyword evidence="3" id="KW-0472">Membrane</keyword>
<dbReference type="InterPro" id="IPR001007">
    <property type="entry name" value="VWF_dom"/>
</dbReference>
<dbReference type="GeneID" id="108562596"/>
<feature type="region of interest" description="Disordered" evidence="2">
    <location>
        <begin position="63"/>
        <end position="93"/>
    </location>
</feature>
<dbReference type="InterPro" id="IPR003961">
    <property type="entry name" value="FN3_dom"/>
</dbReference>
<dbReference type="SMART" id="SM00214">
    <property type="entry name" value="VWC"/>
    <property type="match status" value="3"/>
</dbReference>
<dbReference type="InterPro" id="IPR036116">
    <property type="entry name" value="FN3_sf"/>
</dbReference>
<dbReference type="PANTHER" id="PTHR11348:SF34">
    <property type="entry name" value="EPIDERMAL CELL SURFACE RECEPTOR-RELATED"/>
    <property type="match status" value="1"/>
</dbReference>
<feature type="domain" description="Fibronectin type-III" evidence="5">
    <location>
        <begin position="721"/>
        <end position="817"/>
    </location>
</feature>
<keyword evidence="6" id="KW-1185">Reference proteome</keyword>
<dbReference type="PANTHER" id="PTHR11348">
    <property type="entry name" value="CONNECTIVE TISSUE GROWTH FACTOR-RELATED"/>
    <property type="match status" value="1"/>
</dbReference>
<evidence type="ECO:0000256" key="2">
    <source>
        <dbReference type="SAM" id="MobiDB-lite"/>
    </source>
</evidence>
<feature type="domain" description="Fibronectin type-III" evidence="5">
    <location>
        <begin position="616"/>
        <end position="716"/>
    </location>
</feature>
<dbReference type="InterPro" id="IPR050941">
    <property type="entry name" value="CCN"/>
</dbReference>
<accession>A0ABM1MPI7</accession>
<evidence type="ECO:0000256" key="1">
    <source>
        <dbReference type="ARBA" id="ARBA00022729"/>
    </source>
</evidence>
<sequence>MKMCVKFRWTLLLFAAIGGVCALEIQAGNPPNATQKDNIENVAVALDPASKPEIMSMIVEDHPQSTAATKSGKSLDLNGLKPSKDLSDVSMDDDDDDDDFIPKILAPKMINSTKGVCEKGGLTYEEGEKLEVGCDSVCTCVKGKMDCVDRCQRPFIRRGKKIDDPLCKEKLVEEDSCCSVMQCTSDTHETGCNHKNKSYQFGDIVKDDCEEICTCQNDGHMDCKERCPPLTTLNDKCLKIKDENDACCMKVICDVTLNDNKLIGAKYINQSAIKLEFEGNQTLPLIEVSEDKNSWKTYTPLSGGFLTNIDNNFKYARIEESDDFVEIQEYNNEGCEFKGEMYKFGAEFNDGCESFCVCKEEGVKCLKMDCPTYFGTDVLDPNCIEWETVPTNFTPIAPKCCPEKLRCKNNGSCIYQGVTYPNWQQIPENVTGCQKRCYCEMNNVECQNICPPVTAHPPSNLDCLPQHATLGHMPGEDCCVYWTCKEESKINNFGVYQHNFASSDVNVDILEALDAHTVRLVFTVPTVFVGLRGGVEVRYTDSNNPDVDTWQLQNYTSPDDVIRTPQLEFELLNLRAETEYKIKVTLQLDGLHNKPSSQIYSIKTLQENKVSTPQMIPIDPELAVTAVNATWVNLSWRKFTDYELQLIDGLQIRFKEIDGKIYNATALIHRAITGFTIDNLKPDTKYEVGLFFIPFAGQPNELYAEHMVNFATTTEYDTYGFNVTLEISLIKPTNIEITWSGVPYPEDKYVNIYRAIYQSDSGKGDSSTFKMAKRDSTPKVLITDLKPGTRYRLWLEVYLTNGKIKTSNVQDFITKPRSPPSLGASSKQDKLSGELPDEKSDYYGSLVVVAILASVAILSTLVLLLILFKRHSQNKACITPPPRVSQSAYDNPTYKVEIQQETMDL</sequence>
<keyword evidence="1 4" id="KW-0732">Signal</keyword>
<evidence type="ECO:0000256" key="4">
    <source>
        <dbReference type="SAM" id="SignalP"/>
    </source>
</evidence>
<evidence type="ECO:0000313" key="6">
    <source>
        <dbReference type="Proteomes" id="UP000695000"/>
    </source>
</evidence>
<dbReference type="Proteomes" id="UP000695000">
    <property type="component" value="Unplaced"/>
</dbReference>
<protein>
    <submittedName>
        <fullName evidence="7">Epidermal cell surface receptor isoform X2</fullName>
    </submittedName>
</protein>
<keyword evidence="3" id="KW-0812">Transmembrane</keyword>
<gene>
    <name evidence="7" type="primary">LOC108562596</name>
</gene>
<keyword evidence="7" id="KW-0675">Receptor</keyword>
<organism evidence="6 7">
    <name type="scientific">Nicrophorus vespilloides</name>
    <name type="common">Boreal carrion beetle</name>
    <dbReference type="NCBI Taxonomy" id="110193"/>
    <lineage>
        <taxon>Eukaryota</taxon>
        <taxon>Metazoa</taxon>
        <taxon>Ecdysozoa</taxon>
        <taxon>Arthropoda</taxon>
        <taxon>Hexapoda</taxon>
        <taxon>Insecta</taxon>
        <taxon>Pterygota</taxon>
        <taxon>Neoptera</taxon>
        <taxon>Endopterygota</taxon>
        <taxon>Coleoptera</taxon>
        <taxon>Polyphaga</taxon>
        <taxon>Staphyliniformia</taxon>
        <taxon>Silphidae</taxon>
        <taxon>Nicrophorinae</taxon>
        <taxon>Nicrophorus</taxon>
    </lineage>
</organism>
<feature type="chain" id="PRO_5046803556" evidence="4">
    <location>
        <begin position="23"/>
        <end position="905"/>
    </location>
</feature>
<feature type="transmembrane region" description="Helical" evidence="3">
    <location>
        <begin position="842"/>
        <end position="868"/>
    </location>
</feature>
<proteinExistence type="predicted"/>
<dbReference type="RefSeq" id="XP_017776487.1">
    <property type="nucleotide sequence ID" value="XM_017920998.1"/>
</dbReference>
<dbReference type="Gene3D" id="2.60.40.10">
    <property type="entry name" value="Immunoglobulins"/>
    <property type="match status" value="3"/>
</dbReference>
<name>A0ABM1MPI7_NICVS</name>
<feature type="signal peptide" evidence="4">
    <location>
        <begin position="1"/>
        <end position="22"/>
    </location>
</feature>